<keyword evidence="2" id="KW-1185">Reference proteome</keyword>
<reference evidence="1" key="2">
    <citation type="submission" date="2020-11" db="EMBL/GenBank/DDBJ databases">
        <authorList>
            <person name="McCartney M.A."/>
            <person name="Auch B."/>
            <person name="Kono T."/>
            <person name="Mallez S."/>
            <person name="Becker A."/>
            <person name="Gohl D.M."/>
            <person name="Silverstein K.A.T."/>
            <person name="Koren S."/>
            <person name="Bechman K.B."/>
            <person name="Herman A."/>
            <person name="Abrahante J.E."/>
            <person name="Garbe J."/>
        </authorList>
    </citation>
    <scope>NUCLEOTIDE SEQUENCE</scope>
    <source>
        <strain evidence="1">Duluth1</strain>
        <tissue evidence="1">Whole animal</tissue>
    </source>
</reference>
<organism evidence="1 2">
    <name type="scientific">Dreissena polymorpha</name>
    <name type="common">Zebra mussel</name>
    <name type="synonym">Mytilus polymorpha</name>
    <dbReference type="NCBI Taxonomy" id="45954"/>
    <lineage>
        <taxon>Eukaryota</taxon>
        <taxon>Metazoa</taxon>
        <taxon>Spiralia</taxon>
        <taxon>Lophotrochozoa</taxon>
        <taxon>Mollusca</taxon>
        <taxon>Bivalvia</taxon>
        <taxon>Autobranchia</taxon>
        <taxon>Heteroconchia</taxon>
        <taxon>Euheterodonta</taxon>
        <taxon>Imparidentia</taxon>
        <taxon>Neoheterodontei</taxon>
        <taxon>Myida</taxon>
        <taxon>Dreissenoidea</taxon>
        <taxon>Dreissenidae</taxon>
        <taxon>Dreissena</taxon>
    </lineage>
</organism>
<evidence type="ECO:0000313" key="1">
    <source>
        <dbReference type="EMBL" id="KAH3709781.1"/>
    </source>
</evidence>
<name>A0A9D3Z2V2_DREPO</name>
<gene>
    <name evidence="1" type="ORF">DPMN_069246</name>
</gene>
<comment type="caution">
    <text evidence="1">The sequence shown here is derived from an EMBL/GenBank/DDBJ whole genome shotgun (WGS) entry which is preliminary data.</text>
</comment>
<dbReference type="Proteomes" id="UP000828390">
    <property type="component" value="Unassembled WGS sequence"/>
</dbReference>
<evidence type="ECO:0000313" key="2">
    <source>
        <dbReference type="Proteomes" id="UP000828390"/>
    </source>
</evidence>
<sequence length="70" mass="7133">MICLCSGGASSTLSDFSGSYCYGITPGISAVGVIPPSLEADCSYVVCHREDIGGECTPYIFAAFVSAATL</sequence>
<protein>
    <submittedName>
        <fullName evidence="1">Uncharacterized protein</fullName>
    </submittedName>
</protein>
<reference evidence="1" key="1">
    <citation type="journal article" date="2019" name="bioRxiv">
        <title>The Genome of the Zebra Mussel, Dreissena polymorpha: A Resource for Invasive Species Research.</title>
        <authorList>
            <person name="McCartney M.A."/>
            <person name="Auch B."/>
            <person name="Kono T."/>
            <person name="Mallez S."/>
            <person name="Zhang Y."/>
            <person name="Obille A."/>
            <person name="Becker A."/>
            <person name="Abrahante J.E."/>
            <person name="Garbe J."/>
            <person name="Badalamenti J.P."/>
            <person name="Herman A."/>
            <person name="Mangelson H."/>
            <person name="Liachko I."/>
            <person name="Sullivan S."/>
            <person name="Sone E.D."/>
            <person name="Koren S."/>
            <person name="Silverstein K.A.T."/>
            <person name="Beckman K.B."/>
            <person name="Gohl D.M."/>
        </authorList>
    </citation>
    <scope>NUCLEOTIDE SEQUENCE</scope>
    <source>
        <strain evidence="1">Duluth1</strain>
        <tissue evidence="1">Whole animal</tissue>
    </source>
</reference>
<accession>A0A9D3Z2V2</accession>
<proteinExistence type="predicted"/>
<dbReference type="AlphaFoldDB" id="A0A9D3Z2V2"/>
<dbReference type="EMBL" id="JAIWYP010000014">
    <property type="protein sequence ID" value="KAH3709781.1"/>
    <property type="molecule type" value="Genomic_DNA"/>
</dbReference>